<keyword evidence="4" id="KW-1185">Reference proteome</keyword>
<evidence type="ECO:0000256" key="1">
    <source>
        <dbReference type="SAM" id="MobiDB-lite"/>
    </source>
</evidence>
<feature type="region of interest" description="Disordered" evidence="1">
    <location>
        <begin position="1"/>
        <end position="40"/>
    </location>
</feature>
<dbReference type="Proteomes" id="UP001596392">
    <property type="component" value="Unassembled WGS sequence"/>
</dbReference>
<accession>A0ABW2GWW0</accession>
<evidence type="ECO:0000313" key="3">
    <source>
        <dbReference type="EMBL" id="MFC7244106.1"/>
    </source>
</evidence>
<evidence type="ECO:0008006" key="5">
    <source>
        <dbReference type="Google" id="ProtNLM"/>
    </source>
</evidence>
<comment type="caution">
    <text evidence="3">The sequence shown here is derived from an EMBL/GenBank/DDBJ whole genome shotgun (WGS) entry which is preliminary data.</text>
</comment>
<organism evidence="3 4">
    <name type="scientific">Catellatospora aurea</name>
    <dbReference type="NCBI Taxonomy" id="1337874"/>
    <lineage>
        <taxon>Bacteria</taxon>
        <taxon>Bacillati</taxon>
        <taxon>Actinomycetota</taxon>
        <taxon>Actinomycetes</taxon>
        <taxon>Micromonosporales</taxon>
        <taxon>Micromonosporaceae</taxon>
        <taxon>Catellatospora</taxon>
    </lineage>
</organism>
<dbReference type="RefSeq" id="WP_376807158.1">
    <property type="nucleotide sequence ID" value="NZ_JBHTAC010000014.1"/>
</dbReference>
<keyword evidence="2" id="KW-1133">Transmembrane helix</keyword>
<protein>
    <recommendedName>
        <fullName evidence="5">DUF3352 domain-containing protein</fullName>
    </recommendedName>
</protein>
<feature type="transmembrane region" description="Helical" evidence="2">
    <location>
        <begin position="67"/>
        <end position="89"/>
    </location>
</feature>
<reference evidence="4" key="1">
    <citation type="journal article" date="2019" name="Int. J. Syst. Evol. Microbiol.">
        <title>The Global Catalogue of Microorganisms (GCM) 10K type strain sequencing project: providing services to taxonomists for standard genome sequencing and annotation.</title>
        <authorList>
            <consortium name="The Broad Institute Genomics Platform"/>
            <consortium name="The Broad Institute Genome Sequencing Center for Infectious Disease"/>
            <person name="Wu L."/>
            <person name="Ma J."/>
        </authorList>
    </citation>
    <scope>NUCLEOTIDE SEQUENCE [LARGE SCALE GENOMIC DNA]</scope>
    <source>
        <strain evidence="4">CGMCC 1.9106</strain>
    </source>
</reference>
<gene>
    <name evidence="3" type="ORF">ACFQO7_16665</name>
</gene>
<evidence type="ECO:0000256" key="2">
    <source>
        <dbReference type="SAM" id="Phobius"/>
    </source>
</evidence>
<keyword evidence="2" id="KW-0472">Membrane</keyword>
<feature type="non-terminal residue" evidence="3">
    <location>
        <position position="606"/>
    </location>
</feature>
<dbReference type="EMBL" id="JBHTAC010000014">
    <property type="protein sequence ID" value="MFC7244106.1"/>
    <property type="molecule type" value="Genomic_DNA"/>
</dbReference>
<evidence type="ECO:0000313" key="4">
    <source>
        <dbReference type="Proteomes" id="UP001596392"/>
    </source>
</evidence>
<keyword evidence="2" id="KW-0812">Transmembrane</keyword>
<name>A0ABW2GWW0_9ACTN</name>
<sequence>MADPQAPVDDPSTGASAFTPAPGDPTATGSAEPAAVHVGEPGTGAVITLDRDETAAPAEAPARPRCVPALVTAAVALVLLLGVGGYAVYRFVFGDGRRAEEFTPASVVAFASVDLEVGLEQQLKLLKLSAKAPKDTGGDTAEQRDKAMGELLRGLGLTGVDVDRDLLSWLGHRVGVSFWLDDGQAYALITASSTDSADAEAGLGRVRAGLKTASLGFVVRDGVALLAIGEKNGQQAAEKAFAEAQRAPLATAATFAADRAWLQGDQLAVVWADLARYGDTVTTAIQAGMTAAEKEMFGLATPEDAKPREQGRFIAGVRATDHGIEARYRTFGSNATPAGLRDAVAKLGALPADTHVGVVAQLPRDLSAAADAPGSPLGLLMALAMTGMTTDISDQVDVGGALGEPGPTGVVGTSEIPQAPELTPAEQAELNALMEKGFDKLTPAERERVEKLLGIPELGDLGDGPLGGANPFGTIAALDGAVVSVAVRTKAEQDPAVRVVAEALDAAAAGKLVELLTGMGKSGLTATAEGNVVTATSTGYTPGGGTLAGQEAFQHAVADAPAVTGLAVYVNLAELLPAAERAKTPLGELVLLQVVEGGDQTGVLRL</sequence>
<proteinExistence type="predicted"/>